<proteinExistence type="predicted"/>
<reference evidence="4" key="1">
    <citation type="journal article" date="2023" name="Mol. Phylogenet. Evol.">
        <title>Genome-scale phylogeny and comparative genomics of the fungal order Sordariales.</title>
        <authorList>
            <person name="Hensen N."/>
            <person name="Bonometti L."/>
            <person name="Westerberg I."/>
            <person name="Brannstrom I.O."/>
            <person name="Guillou S."/>
            <person name="Cros-Aarteil S."/>
            <person name="Calhoun S."/>
            <person name="Haridas S."/>
            <person name="Kuo A."/>
            <person name="Mondo S."/>
            <person name="Pangilinan J."/>
            <person name="Riley R."/>
            <person name="LaButti K."/>
            <person name="Andreopoulos B."/>
            <person name="Lipzen A."/>
            <person name="Chen C."/>
            <person name="Yan M."/>
            <person name="Daum C."/>
            <person name="Ng V."/>
            <person name="Clum A."/>
            <person name="Steindorff A."/>
            <person name="Ohm R.A."/>
            <person name="Martin F."/>
            <person name="Silar P."/>
            <person name="Natvig D.O."/>
            <person name="Lalanne C."/>
            <person name="Gautier V."/>
            <person name="Ament-Velasquez S.L."/>
            <person name="Kruys A."/>
            <person name="Hutchinson M.I."/>
            <person name="Powell A.J."/>
            <person name="Barry K."/>
            <person name="Miller A.N."/>
            <person name="Grigoriev I.V."/>
            <person name="Debuchy R."/>
            <person name="Gladieux P."/>
            <person name="Hiltunen Thoren M."/>
            <person name="Johannesson H."/>
        </authorList>
    </citation>
    <scope>NUCLEOTIDE SEQUENCE</scope>
    <source>
        <strain evidence="4">SMH4131-1</strain>
    </source>
</reference>
<dbReference type="InterPro" id="IPR017441">
    <property type="entry name" value="Protein_kinase_ATP_BS"/>
</dbReference>
<keyword evidence="5" id="KW-1185">Reference proteome</keyword>
<keyword evidence="1" id="KW-0547">Nucleotide-binding</keyword>
<organism evidence="4 5">
    <name type="scientific">Cercophora scortea</name>
    <dbReference type="NCBI Taxonomy" id="314031"/>
    <lineage>
        <taxon>Eukaryota</taxon>
        <taxon>Fungi</taxon>
        <taxon>Dikarya</taxon>
        <taxon>Ascomycota</taxon>
        <taxon>Pezizomycotina</taxon>
        <taxon>Sordariomycetes</taxon>
        <taxon>Sordariomycetidae</taxon>
        <taxon>Sordariales</taxon>
        <taxon>Lasiosphaeriaceae</taxon>
        <taxon>Cercophora</taxon>
    </lineage>
</organism>
<accession>A0AAE0M5V2</accession>
<dbReference type="Gene3D" id="1.10.510.10">
    <property type="entry name" value="Transferase(Phosphotransferase) domain 1"/>
    <property type="match status" value="1"/>
</dbReference>
<dbReference type="GO" id="GO:0005634">
    <property type="term" value="C:nucleus"/>
    <property type="evidence" value="ECO:0007669"/>
    <property type="project" value="TreeGrafter"/>
</dbReference>
<dbReference type="SUPFAM" id="SSF56112">
    <property type="entry name" value="Protein kinase-like (PK-like)"/>
    <property type="match status" value="1"/>
</dbReference>
<feature type="compositionally biased region" description="Basic residues" evidence="2">
    <location>
        <begin position="612"/>
        <end position="622"/>
    </location>
</feature>
<dbReference type="GO" id="GO:0005524">
    <property type="term" value="F:ATP binding"/>
    <property type="evidence" value="ECO:0007669"/>
    <property type="project" value="UniProtKB-UniRule"/>
</dbReference>
<feature type="domain" description="Protein kinase" evidence="3">
    <location>
        <begin position="190"/>
        <end position="452"/>
    </location>
</feature>
<dbReference type="SMART" id="SM00220">
    <property type="entry name" value="S_TKc"/>
    <property type="match status" value="1"/>
</dbReference>
<gene>
    <name evidence="4" type="ORF">B0T19DRAFT_361288</name>
</gene>
<dbReference type="Gene3D" id="3.30.200.20">
    <property type="entry name" value="Phosphorylase Kinase, domain 1"/>
    <property type="match status" value="1"/>
</dbReference>
<dbReference type="EMBL" id="JAUEPO010000005">
    <property type="protein sequence ID" value="KAK3320402.1"/>
    <property type="molecule type" value="Genomic_DNA"/>
</dbReference>
<feature type="region of interest" description="Disordered" evidence="2">
    <location>
        <begin position="555"/>
        <end position="622"/>
    </location>
</feature>
<dbReference type="CDD" id="cd00180">
    <property type="entry name" value="PKc"/>
    <property type="match status" value="1"/>
</dbReference>
<dbReference type="InterPro" id="IPR000719">
    <property type="entry name" value="Prot_kinase_dom"/>
</dbReference>
<dbReference type="PROSITE" id="PS00107">
    <property type="entry name" value="PROTEIN_KINASE_ATP"/>
    <property type="match status" value="1"/>
</dbReference>
<evidence type="ECO:0000259" key="3">
    <source>
        <dbReference type="PROSITE" id="PS50011"/>
    </source>
</evidence>
<dbReference type="InterPro" id="IPR011009">
    <property type="entry name" value="Kinase-like_dom_sf"/>
</dbReference>
<reference evidence="4" key="2">
    <citation type="submission" date="2023-06" db="EMBL/GenBank/DDBJ databases">
        <authorList>
            <consortium name="Lawrence Berkeley National Laboratory"/>
            <person name="Haridas S."/>
            <person name="Hensen N."/>
            <person name="Bonometti L."/>
            <person name="Westerberg I."/>
            <person name="Brannstrom I.O."/>
            <person name="Guillou S."/>
            <person name="Cros-Aarteil S."/>
            <person name="Calhoun S."/>
            <person name="Kuo A."/>
            <person name="Mondo S."/>
            <person name="Pangilinan J."/>
            <person name="Riley R."/>
            <person name="Labutti K."/>
            <person name="Andreopoulos B."/>
            <person name="Lipzen A."/>
            <person name="Chen C."/>
            <person name="Yanf M."/>
            <person name="Daum C."/>
            <person name="Ng V."/>
            <person name="Clum A."/>
            <person name="Steindorff A."/>
            <person name="Ohm R."/>
            <person name="Martin F."/>
            <person name="Silar P."/>
            <person name="Natvig D."/>
            <person name="Lalanne C."/>
            <person name="Gautier V."/>
            <person name="Ament-Velasquez S.L."/>
            <person name="Kruys A."/>
            <person name="Hutchinson M.I."/>
            <person name="Powell A.J."/>
            <person name="Barry K."/>
            <person name="Miller A.N."/>
            <person name="Grigoriev I.V."/>
            <person name="Debuchy R."/>
            <person name="Gladieux P."/>
            <person name="Thoren M.H."/>
            <person name="Johannesson H."/>
        </authorList>
    </citation>
    <scope>NUCLEOTIDE SEQUENCE</scope>
    <source>
        <strain evidence="4">SMH4131-1</strain>
    </source>
</reference>
<dbReference type="PROSITE" id="PS50011">
    <property type="entry name" value="PROTEIN_KINASE_DOM"/>
    <property type="match status" value="1"/>
</dbReference>
<evidence type="ECO:0000313" key="4">
    <source>
        <dbReference type="EMBL" id="KAK3320402.1"/>
    </source>
</evidence>
<feature type="binding site" evidence="1">
    <location>
        <position position="220"/>
    </location>
    <ligand>
        <name>ATP</name>
        <dbReference type="ChEBI" id="CHEBI:30616"/>
    </ligand>
</feature>
<evidence type="ECO:0000256" key="2">
    <source>
        <dbReference type="SAM" id="MobiDB-lite"/>
    </source>
</evidence>
<name>A0AAE0M5V2_9PEZI</name>
<dbReference type="Proteomes" id="UP001286456">
    <property type="component" value="Unassembled WGS sequence"/>
</dbReference>
<dbReference type="GO" id="GO:0004674">
    <property type="term" value="F:protein serine/threonine kinase activity"/>
    <property type="evidence" value="ECO:0007669"/>
    <property type="project" value="TreeGrafter"/>
</dbReference>
<dbReference type="GO" id="GO:0044773">
    <property type="term" value="P:mitotic DNA damage checkpoint signaling"/>
    <property type="evidence" value="ECO:0007669"/>
    <property type="project" value="TreeGrafter"/>
</dbReference>
<sequence>MADDYNDEDGASSIGQQPLSPPAFILVPLNTAAKKAVEHVRNKYWHYQDNNTFGLWIDFSDPTRMHYTVGRTNTDIYLPEMRAAGKGSSQISDLHASFQLVKETGAVLLLDHTENRETEPFSGSHGGGFTVKFRSNSNSVIVARGINSRIAFGHDRWYQFELHWRSPGMYGFPQEEPYIMGPRQMRNKRYVQGERVGGGAYGNVWWALDSTTGEIMAIKKFHNLSGKNLEFATREVANLFLINKSTSIQHEHILQIIDSAGGGPNDNWGEIFMPLKDGNLKALVESPNSGIDDFTLSNIVLRQMLLALQCIASHKIVHRDIKPENILWEYQDHAGAEPGYHFCLGDFGLSNDPKLARTVAGTEPFMAPEVYLRQPQSTKVDIWSLFATVVWVRNTSGFRPTCSQLGAQQIHTWLSRIATSHTDYTNIAAMASINPKKRPTASQQLAILDQWDDASLTNNLKTDYNNNSNNNNNDDDTNDINARFARAMNLHDDGGNSSSSSSLASVTSPEIPYYEPYTSGLMDNYPWEAVPDGGDQAAAGPSNLGNRYGYVPPPVGSSDAPRDRHAWVAPYGNPYGDPDSGTGTAVPDMWTQRPVAVENDEEEPLPQVRESARRREKGKYKY</sequence>
<keyword evidence="4" id="KW-0418">Kinase</keyword>
<keyword evidence="4" id="KW-0808">Transferase</keyword>
<evidence type="ECO:0000256" key="1">
    <source>
        <dbReference type="PROSITE-ProRule" id="PRU10141"/>
    </source>
</evidence>
<evidence type="ECO:0000313" key="5">
    <source>
        <dbReference type="Proteomes" id="UP001286456"/>
    </source>
</evidence>
<dbReference type="Pfam" id="PF00069">
    <property type="entry name" value="Pkinase"/>
    <property type="match status" value="1"/>
</dbReference>
<dbReference type="PANTHER" id="PTHR44167">
    <property type="entry name" value="OVARIAN-SPECIFIC SERINE/THREONINE-PROTEIN KINASE LOK-RELATED"/>
    <property type="match status" value="1"/>
</dbReference>
<keyword evidence="1" id="KW-0067">ATP-binding</keyword>
<dbReference type="PANTHER" id="PTHR44167:SF30">
    <property type="entry name" value="PHOSPHORYLASE KINASE"/>
    <property type="match status" value="1"/>
</dbReference>
<dbReference type="AlphaFoldDB" id="A0AAE0M5V2"/>
<protein>
    <submittedName>
        <fullName evidence="4">Kinase-like domain-containing protein</fullName>
    </submittedName>
</protein>
<comment type="caution">
    <text evidence="4">The sequence shown here is derived from an EMBL/GenBank/DDBJ whole genome shotgun (WGS) entry which is preliminary data.</text>
</comment>